<name>A0ABP4XW34_9MICO</name>
<gene>
    <name evidence="2" type="ORF">GCM10009811_17520</name>
</gene>
<dbReference type="RefSeq" id="WP_344083697.1">
    <property type="nucleotide sequence ID" value="NZ_BAAAPO010000026.1"/>
</dbReference>
<feature type="compositionally biased region" description="Pro residues" evidence="1">
    <location>
        <begin position="185"/>
        <end position="202"/>
    </location>
</feature>
<evidence type="ECO:0000313" key="3">
    <source>
        <dbReference type="Proteomes" id="UP001499938"/>
    </source>
</evidence>
<organism evidence="2 3">
    <name type="scientific">Nostocoides veronense</name>
    <dbReference type="NCBI Taxonomy" id="330836"/>
    <lineage>
        <taxon>Bacteria</taxon>
        <taxon>Bacillati</taxon>
        <taxon>Actinomycetota</taxon>
        <taxon>Actinomycetes</taxon>
        <taxon>Micrococcales</taxon>
        <taxon>Intrasporangiaceae</taxon>
        <taxon>Nostocoides</taxon>
    </lineage>
</organism>
<keyword evidence="3" id="KW-1185">Reference proteome</keyword>
<proteinExistence type="predicted"/>
<dbReference type="EMBL" id="BAAAPO010000026">
    <property type="protein sequence ID" value="GAA1793249.1"/>
    <property type="molecule type" value="Genomic_DNA"/>
</dbReference>
<comment type="caution">
    <text evidence="2">The sequence shown here is derived from an EMBL/GenBank/DDBJ whole genome shotgun (WGS) entry which is preliminary data.</text>
</comment>
<evidence type="ECO:0000256" key="1">
    <source>
        <dbReference type="SAM" id="MobiDB-lite"/>
    </source>
</evidence>
<evidence type="ECO:0000313" key="2">
    <source>
        <dbReference type="EMBL" id="GAA1793249.1"/>
    </source>
</evidence>
<feature type="region of interest" description="Disordered" evidence="1">
    <location>
        <begin position="167"/>
        <end position="247"/>
    </location>
</feature>
<protein>
    <submittedName>
        <fullName evidence="2">Uncharacterized protein</fullName>
    </submittedName>
</protein>
<accession>A0ABP4XW34</accession>
<reference evidence="3" key="1">
    <citation type="journal article" date="2019" name="Int. J. Syst. Evol. Microbiol.">
        <title>The Global Catalogue of Microorganisms (GCM) 10K type strain sequencing project: providing services to taxonomists for standard genome sequencing and annotation.</title>
        <authorList>
            <consortium name="The Broad Institute Genomics Platform"/>
            <consortium name="The Broad Institute Genome Sequencing Center for Infectious Disease"/>
            <person name="Wu L."/>
            <person name="Ma J."/>
        </authorList>
    </citation>
    <scope>NUCLEOTIDE SEQUENCE [LARGE SCALE GENOMIC DNA]</scope>
    <source>
        <strain evidence="3">JCM 15592</strain>
    </source>
</reference>
<sequence>MGIGDWFGLGKKKEPEPIIEVPAAPTSESLAAALDSVEAMAAAGRVPPMVMARLKRVTNLVRATIPRLDSLGGGSASAYNVMATATDYLPGAIGGYLRLPRDWADTRPVDRGKTSLLILIDQLDLLGATMDKVYDAINRADAEALVVHGRFLQEKFGTPAGGELGLGAGAITPPMPGAGGMPGGPLAPPAPSASRPAPPPPGDDWLIPDHDPDTGDIPHLTANPTAAQSNPSQPPPLTPPTGRDARS</sequence>
<dbReference type="Proteomes" id="UP001499938">
    <property type="component" value="Unassembled WGS sequence"/>
</dbReference>